<dbReference type="GO" id="GO:0016887">
    <property type="term" value="F:ATP hydrolysis activity"/>
    <property type="evidence" value="ECO:0007669"/>
    <property type="project" value="InterPro"/>
</dbReference>
<keyword evidence="7" id="KW-0029">Amino-acid transport</keyword>
<dbReference type="GO" id="GO:0005886">
    <property type="term" value="C:plasma membrane"/>
    <property type="evidence" value="ECO:0007669"/>
    <property type="project" value="UniProtKB-SubCell"/>
</dbReference>
<dbReference type="InterPro" id="IPR027417">
    <property type="entry name" value="P-loop_NTPase"/>
</dbReference>
<evidence type="ECO:0000256" key="8">
    <source>
        <dbReference type="ARBA" id="ARBA00022989"/>
    </source>
</evidence>
<dbReference type="Proteomes" id="UP000217465">
    <property type="component" value="Unassembled WGS sequence"/>
</dbReference>
<evidence type="ECO:0000259" key="12">
    <source>
        <dbReference type="PROSITE" id="PS50893"/>
    </source>
</evidence>
<comment type="caution">
    <text evidence="13">The sequence shown here is derived from an EMBL/GenBank/DDBJ whole genome shotgun (WGS) entry which is preliminary data.</text>
</comment>
<evidence type="ECO:0000256" key="9">
    <source>
        <dbReference type="ARBA" id="ARBA00023136"/>
    </source>
</evidence>
<comment type="similarity">
    <text evidence="10">Belongs to the ABC transporter superfamily. Macrolide exporter (TC 3.A.1.122) family.</text>
</comment>
<dbReference type="SMART" id="SM00382">
    <property type="entry name" value="AAA"/>
    <property type="match status" value="1"/>
</dbReference>
<sequence length="864" mass="95547">MLTLSHITKIYQTGSLTQKALDNINLSFRSNEFVSILGQSGSGKTTLLNIIGGLDQYTSGDLQINGKSTKQFKDRNWDSYRNHSVGFVFQSYNLIPHQTALSNVQLALTLSGISKKESRQKALKALEMVGLKDHVEKRPSQMSGGQMQRIAIARALVNDPEILLADEPTGALDSETSVQIMELLKNIAQDRLVIMVTHNPDLAEKYSTRIVKVKDGHILSDSNPYDASLDQQGDSAKAPKTKMSFLTALSLSLNNLMTKKGRTILTAFAGSIGIIGIALILSLSNGVQDYIGKMQEDILTSYPLEITQTSSNLSALLDKQTNKKNKDLSKVYEDNQLSEMLKSDVQNNDLTSFKSYIEKHPSHYKKNTNAIQYAYPITLQLYKTDTTDGAQAVSPSPLDVLFDQSQSPMAKQSPMAQTSLFSTNVWKEMIDNRNLLKSQYQVLKGHLPKSANEVVIMVDQDNQLNDFALYALGLKSQAELDKLVNKEKESKAKSGDTKASAQKSTKTSKTYSFNDLMALEFKAVLPSAFYQKKDDQWVDIKDNATAMKDLITKAQTIKVVGIIKPKADAKGIANQSGIGYTKDLTAEIIDDNNQSQIIQEQVAQKGTNVFTKKAFITDPKKQVFSAEQLSDEEKLQLSQMSPEELTDYMNRMSENASATYKDNLSKLGYVELDKPSTIKFYPKSFKTKDDLKDLIQSYNSKVKKDKDYDKVLNYTDSVGLIMSSVTSIVTMITYVLIAFVAISLVVSSIMIGIITYISVLERTKEIGILRAMGASKRDVSHVFNAETVIEGIFAGVLGIALTLLLNIPINMIVKHLTGVSKITALPWQAAIILILISTILTLIAGIFPSRMAAKKDPVEALRTE</sequence>
<dbReference type="InterPro" id="IPR003593">
    <property type="entry name" value="AAA+_ATPase"/>
</dbReference>
<dbReference type="PANTHER" id="PTHR42798:SF6">
    <property type="entry name" value="CELL DIVISION ATP-BINDING PROTEIN FTSE"/>
    <property type="match status" value="1"/>
</dbReference>
<evidence type="ECO:0000256" key="1">
    <source>
        <dbReference type="ARBA" id="ARBA00004429"/>
    </source>
</evidence>
<dbReference type="EMBL" id="NSGR01000008">
    <property type="protein sequence ID" value="PCH12798.1"/>
    <property type="molecule type" value="Genomic_DNA"/>
</dbReference>
<dbReference type="PROSITE" id="PS50893">
    <property type="entry name" value="ABC_TRANSPORTER_2"/>
    <property type="match status" value="1"/>
</dbReference>
<feature type="transmembrane region" description="Helical" evidence="11">
    <location>
        <begin position="731"/>
        <end position="760"/>
    </location>
</feature>
<reference evidence="13 14" key="1">
    <citation type="submission" date="2016-06" db="EMBL/GenBank/DDBJ databases">
        <authorList>
            <person name="Haines A.N."/>
            <person name="Council K.R."/>
        </authorList>
    </citation>
    <scope>NUCLEOTIDE SEQUENCE [LARGE SCALE GENOMIC DNA]</scope>
    <source>
        <strain evidence="13 14">SP158-29</strain>
    </source>
</reference>
<dbReference type="GO" id="GO:0098796">
    <property type="term" value="C:membrane protein complex"/>
    <property type="evidence" value="ECO:0007669"/>
    <property type="project" value="UniProtKB-ARBA"/>
</dbReference>
<accession>A0A854WE38</accession>
<gene>
    <name evidence="13" type="primary">macB_2</name>
    <name evidence="13" type="ORF">A9Y57_01518</name>
</gene>
<feature type="transmembrane region" description="Helical" evidence="11">
    <location>
        <begin position="264"/>
        <end position="283"/>
    </location>
</feature>
<name>A0A854WE38_9STRE</name>
<evidence type="ECO:0000256" key="4">
    <source>
        <dbReference type="ARBA" id="ARBA00022692"/>
    </source>
</evidence>
<dbReference type="PANTHER" id="PTHR42798">
    <property type="entry name" value="LIPOPROTEIN-RELEASING SYSTEM ATP-BINDING PROTEIN LOLD"/>
    <property type="match status" value="1"/>
</dbReference>
<evidence type="ECO:0000313" key="13">
    <source>
        <dbReference type="EMBL" id="PCH12798.1"/>
    </source>
</evidence>
<feature type="domain" description="ABC transporter" evidence="12">
    <location>
        <begin position="2"/>
        <end position="240"/>
    </location>
</feature>
<organism evidence="13 14">
    <name type="scientific">Streptococcus parauberis</name>
    <dbReference type="NCBI Taxonomy" id="1348"/>
    <lineage>
        <taxon>Bacteria</taxon>
        <taxon>Bacillati</taxon>
        <taxon>Bacillota</taxon>
        <taxon>Bacilli</taxon>
        <taxon>Lactobacillales</taxon>
        <taxon>Streptococcaceae</taxon>
        <taxon>Streptococcus</taxon>
    </lineage>
</organism>
<evidence type="ECO:0000256" key="2">
    <source>
        <dbReference type="ARBA" id="ARBA00022448"/>
    </source>
</evidence>
<feature type="transmembrane region" description="Helical" evidence="11">
    <location>
        <begin position="781"/>
        <end position="805"/>
    </location>
</feature>
<keyword evidence="4 11" id="KW-0812">Transmembrane</keyword>
<dbReference type="InterPro" id="IPR017911">
    <property type="entry name" value="MacB-like_ATP-bd"/>
</dbReference>
<proteinExistence type="inferred from homology"/>
<evidence type="ECO:0000313" key="14">
    <source>
        <dbReference type="Proteomes" id="UP000217465"/>
    </source>
</evidence>
<dbReference type="SUPFAM" id="SSF52540">
    <property type="entry name" value="P-loop containing nucleoside triphosphate hydrolases"/>
    <property type="match status" value="1"/>
</dbReference>
<dbReference type="AlphaFoldDB" id="A0A854WE38"/>
<evidence type="ECO:0000256" key="3">
    <source>
        <dbReference type="ARBA" id="ARBA00022475"/>
    </source>
</evidence>
<keyword evidence="6 13" id="KW-0067">ATP-binding</keyword>
<keyword evidence="9 11" id="KW-0472">Membrane</keyword>
<comment type="subcellular location">
    <subcellularLocation>
        <location evidence="1">Cell inner membrane</location>
        <topology evidence="1">Multi-pass membrane protein</topology>
    </subcellularLocation>
</comment>
<dbReference type="InterPro" id="IPR017871">
    <property type="entry name" value="ABC_transporter-like_CS"/>
</dbReference>
<dbReference type="Gene3D" id="3.40.50.300">
    <property type="entry name" value="P-loop containing nucleotide triphosphate hydrolases"/>
    <property type="match status" value="1"/>
</dbReference>
<dbReference type="PROSITE" id="PS00211">
    <property type="entry name" value="ABC_TRANSPORTER_1"/>
    <property type="match status" value="1"/>
</dbReference>
<dbReference type="Pfam" id="PF00005">
    <property type="entry name" value="ABC_tran"/>
    <property type="match status" value="1"/>
</dbReference>
<feature type="transmembrane region" description="Helical" evidence="11">
    <location>
        <begin position="825"/>
        <end position="847"/>
    </location>
</feature>
<keyword evidence="2" id="KW-0813">Transport</keyword>
<keyword evidence="5" id="KW-0547">Nucleotide-binding</keyword>
<keyword evidence="8 11" id="KW-1133">Transmembrane helix</keyword>
<protein>
    <submittedName>
        <fullName evidence="13">Macrolide export ATP-binding/permease protein MacB</fullName>
    </submittedName>
</protein>
<dbReference type="CDD" id="cd03255">
    <property type="entry name" value="ABC_MJ0796_LolCDE_FtsE"/>
    <property type="match status" value="1"/>
</dbReference>
<dbReference type="Pfam" id="PF02687">
    <property type="entry name" value="FtsX"/>
    <property type="match status" value="1"/>
</dbReference>
<evidence type="ECO:0000256" key="11">
    <source>
        <dbReference type="SAM" id="Phobius"/>
    </source>
</evidence>
<dbReference type="GO" id="GO:0005524">
    <property type="term" value="F:ATP binding"/>
    <property type="evidence" value="ECO:0007669"/>
    <property type="project" value="UniProtKB-KW"/>
</dbReference>
<dbReference type="InterPro" id="IPR003838">
    <property type="entry name" value="ABC3_permease_C"/>
</dbReference>
<dbReference type="GO" id="GO:0022857">
    <property type="term" value="F:transmembrane transporter activity"/>
    <property type="evidence" value="ECO:0007669"/>
    <property type="project" value="UniProtKB-ARBA"/>
</dbReference>
<evidence type="ECO:0000256" key="6">
    <source>
        <dbReference type="ARBA" id="ARBA00022840"/>
    </source>
</evidence>
<dbReference type="RefSeq" id="WP_096633711.1">
    <property type="nucleotide sequence ID" value="NZ_NSGR01000008.1"/>
</dbReference>
<keyword evidence="3" id="KW-1003">Cell membrane</keyword>
<evidence type="ECO:0000256" key="5">
    <source>
        <dbReference type="ARBA" id="ARBA00022741"/>
    </source>
</evidence>
<dbReference type="FunFam" id="3.40.50.300:FF:000032">
    <property type="entry name" value="Export ABC transporter ATP-binding protein"/>
    <property type="match status" value="1"/>
</dbReference>
<dbReference type="GO" id="GO:0006865">
    <property type="term" value="P:amino acid transport"/>
    <property type="evidence" value="ECO:0007669"/>
    <property type="project" value="UniProtKB-KW"/>
</dbReference>
<evidence type="ECO:0000256" key="10">
    <source>
        <dbReference type="ARBA" id="ARBA00038388"/>
    </source>
</evidence>
<dbReference type="InterPro" id="IPR003439">
    <property type="entry name" value="ABC_transporter-like_ATP-bd"/>
</dbReference>
<evidence type="ECO:0000256" key="7">
    <source>
        <dbReference type="ARBA" id="ARBA00022970"/>
    </source>
</evidence>